<feature type="region of interest" description="Disordered" evidence="1">
    <location>
        <begin position="221"/>
        <end position="255"/>
    </location>
</feature>
<accession>A0AAV1NMI4</accession>
<feature type="region of interest" description="Disordered" evidence="1">
    <location>
        <begin position="820"/>
        <end position="854"/>
    </location>
</feature>
<feature type="region of interest" description="Disordered" evidence="1">
    <location>
        <begin position="709"/>
        <end position="776"/>
    </location>
</feature>
<feature type="domain" description="PDZ" evidence="2">
    <location>
        <begin position="938"/>
        <end position="1009"/>
    </location>
</feature>
<name>A0AAV1NMI4_SCOSC</name>
<proteinExistence type="predicted"/>
<dbReference type="PROSITE" id="PS50106">
    <property type="entry name" value="PDZ"/>
    <property type="match status" value="2"/>
</dbReference>
<protein>
    <submittedName>
        <fullName evidence="3">Uncharacterized protein si:dkey-92i15.4</fullName>
    </submittedName>
</protein>
<dbReference type="GO" id="GO:0050930">
    <property type="term" value="P:induction of positive chemotaxis"/>
    <property type="evidence" value="ECO:0007669"/>
    <property type="project" value="InterPro"/>
</dbReference>
<dbReference type="GO" id="GO:0005125">
    <property type="term" value="F:cytokine activity"/>
    <property type="evidence" value="ECO:0007669"/>
    <property type="project" value="InterPro"/>
</dbReference>
<feature type="compositionally biased region" description="Basic and acidic residues" evidence="1">
    <location>
        <begin position="152"/>
        <end position="166"/>
    </location>
</feature>
<evidence type="ECO:0000313" key="3">
    <source>
        <dbReference type="EMBL" id="CAK6960711.1"/>
    </source>
</evidence>
<evidence type="ECO:0000259" key="2">
    <source>
        <dbReference type="PROSITE" id="PS50106"/>
    </source>
</evidence>
<dbReference type="InterPro" id="IPR055287">
    <property type="entry name" value="IL-16-like"/>
</dbReference>
<dbReference type="GO" id="GO:0042609">
    <property type="term" value="F:CD4 receptor binding"/>
    <property type="evidence" value="ECO:0007669"/>
    <property type="project" value="TreeGrafter"/>
</dbReference>
<dbReference type="Gene3D" id="2.30.42.10">
    <property type="match status" value="2"/>
</dbReference>
<comment type="caution">
    <text evidence="3">The sequence shown here is derived from an EMBL/GenBank/DDBJ whole genome shotgun (WGS) entry which is preliminary data.</text>
</comment>
<dbReference type="Pfam" id="PF00595">
    <property type="entry name" value="PDZ"/>
    <property type="match status" value="1"/>
</dbReference>
<evidence type="ECO:0000256" key="1">
    <source>
        <dbReference type="SAM" id="MobiDB-lite"/>
    </source>
</evidence>
<dbReference type="SMART" id="SM00228">
    <property type="entry name" value="PDZ"/>
    <property type="match status" value="2"/>
</dbReference>
<dbReference type="FunFam" id="2.30.42.10:FF:000122">
    <property type="entry name" value="Pro-interleukin-16"/>
    <property type="match status" value="1"/>
</dbReference>
<dbReference type="GO" id="GO:0030595">
    <property type="term" value="P:leukocyte chemotaxis"/>
    <property type="evidence" value="ECO:0007669"/>
    <property type="project" value="TreeGrafter"/>
</dbReference>
<feature type="compositionally biased region" description="Polar residues" evidence="1">
    <location>
        <begin position="845"/>
        <end position="854"/>
    </location>
</feature>
<feature type="compositionally biased region" description="Basic and acidic residues" evidence="1">
    <location>
        <begin position="455"/>
        <end position="466"/>
    </location>
</feature>
<dbReference type="PANTHER" id="PTHR48484">
    <property type="entry name" value="PRO-INTERLEUKIN-16"/>
    <property type="match status" value="1"/>
</dbReference>
<organism evidence="3 4">
    <name type="scientific">Scomber scombrus</name>
    <name type="common">Atlantic mackerel</name>
    <name type="synonym">Scomber vernalis</name>
    <dbReference type="NCBI Taxonomy" id="13677"/>
    <lineage>
        <taxon>Eukaryota</taxon>
        <taxon>Metazoa</taxon>
        <taxon>Chordata</taxon>
        <taxon>Craniata</taxon>
        <taxon>Vertebrata</taxon>
        <taxon>Euteleostomi</taxon>
        <taxon>Actinopterygii</taxon>
        <taxon>Neopterygii</taxon>
        <taxon>Teleostei</taxon>
        <taxon>Neoteleostei</taxon>
        <taxon>Acanthomorphata</taxon>
        <taxon>Pelagiaria</taxon>
        <taxon>Scombriformes</taxon>
        <taxon>Scombridae</taxon>
        <taxon>Scomber</taxon>
    </lineage>
</organism>
<feature type="compositionally biased region" description="Basic and acidic residues" evidence="1">
    <location>
        <begin position="671"/>
        <end position="686"/>
    </location>
</feature>
<dbReference type="SUPFAM" id="SSF50156">
    <property type="entry name" value="PDZ domain-like"/>
    <property type="match status" value="2"/>
</dbReference>
<dbReference type="Proteomes" id="UP001314229">
    <property type="component" value="Unassembled WGS sequence"/>
</dbReference>
<dbReference type="AlphaFoldDB" id="A0AAV1NMI4"/>
<dbReference type="EMBL" id="CAWUFR010000045">
    <property type="protein sequence ID" value="CAK6960711.1"/>
    <property type="molecule type" value="Genomic_DNA"/>
</dbReference>
<reference evidence="3 4" key="1">
    <citation type="submission" date="2024-01" db="EMBL/GenBank/DDBJ databases">
        <authorList>
            <person name="Alioto T."/>
            <person name="Alioto T."/>
            <person name="Gomez Garrido J."/>
        </authorList>
    </citation>
    <scope>NUCLEOTIDE SEQUENCE [LARGE SCALE GENOMIC DNA]</scope>
</reference>
<feature type="compositionally biased region" description="Acidic residues" evidence="1">
    <location>
        <begin position="820"/>
        <end position="830"/>
    </location>
</feature>
<dbReference type="InterPro" id="IPR001478">
    <property type="entry name" value="PDZ"/>
</dbReference>
<gene>
    <name evidence="3" type="ORF">FSCOSCO3_A003237</name>
</gene>
<evidence type="ECO:0000313" key="4">
    <source>
        <dbReference type="Proteomes" id="UP001314229"/>
    </source>
</evidence>
<dbReference type="PANTHER" id="PTHR48484:SF1">
    <property type="entry name" value="DENTIN SIALOPHOSPHOPROTEIN"/>
    <property type="match status" value="1"/>
</dbReference>
<feature type="region of interest" description="Disordered" evidence="1">
    <location>
        <begin position="315"/>
        <end position="375"/>
    </location>
</feature>
<dbReference type="CDD" id="cd06762">
    <property type="entry name" value="PDZ6_PDZD2-PDZ3_hPro-IL-16-like"/>
    <property type="match status" value="1"/>
</dbReference>
<feature type="domain" description="PDZ" evidence="2">
    <location>
        <begin position="1052"/>
        <end position="1121"/>
    </location>
</feature>
<feature type="region of interest" description="Disordered" evidence="1">
    <location>
        <begin position="70"/>
        <end position="93"/>
    </location>
</feature>
<feature type="region of interest" description="Disordered" evidence="1">
    <location>
        <begin position="420"/>
        <end position="466"/>
    </location>
</feature>
<dbReference type="InterPro" id="IPR036034">
    <property type="entry name" value="PDZ_sf"/>
</dbReference>
<feature type="compositionally biased region" description="Polar residues" evidence="1">
    <location>
        <begin position="427"/>
        <end position="436"/>
    </location>
</feature>
<feature type="compositionally biased region" description="Acidic residues" evidence="1">
    <location>
        <begin position="47"/>
        <end position="56"/>
    </location>
</feature>
<feature type="region of interest" description="Disordered" evidence="1">
    <location>
        <begin position="26"/>
        <end position="57"/>
    </location>
</feature>
<keyword evidence="4" id="KW-1185">Reference proteome</keyword>
<sequence length="1140" mass="124600">MDLSLLPTPVSEHNSQRAGARFTVRPANSPSYSITRRPGVRKPRDFSEEERESVEEAGEREIYRKNICTNGANKKDDTVTGYQTRTDNSDKGQCESLVKETSSYKLSTMLYQNGTADKNIIDFGVDRSHNPASESQGKTEWRGYDLASRSKSLDWRTRARSPDRSPDMSCKQGGDISKQGRIGLDGVRGRLMSAINNSSGTSNVQERIPVSYMTQTLDRVRRDHSLPSRLRPQSGPGSGFRETASSVPKGGQSISDRIEKLYGSAGFSKTEDYSKIRDFSTSVRDWCEREGQATMSHCKGSTPDFHISSQQRSYEKGAGGTFPRRFSSVEKCSPSPVEDRTSFTCTTQKEIAGSDHSISPRTSRNKERTQEGQWQDQIHSRYSEEGGVNWGRGLVETGTMSLDRARSKCTVASQIRSIRAAGGITAPPQSNTSSEEISFGGPSETRKRRASGSKDLGRANHGEVKGETLRERTRIEGGVLNSSNADEDDEVFDSNPQRIRMKTVERNTFPEKPAASVRNKINQFEALTQRSQGIAADRALMTRRTFSVPTQQSRGQDGVKKSASAKAIGGLKNKWVGLREGGEKADEKVTGVGKKLGSERSLSVDVVGLRLGNKETGGNYLAEKEGKSTDSGNNWTSDFGKYSELKHTLEIPLNEGAQQRCRNFYVDKSDFSKVSSPEETHNKDMTDNNAASGLLSNSRESLELCGVKKMTPSGITPPVSDDDKTPTNTPNHSPFLSPQNATPNAETENKSTSLLTQATTTHPETDSPPLLRPLATSSHSNLHDLISPDASTAYPKGKKQAFDLDAWLAGLNSKIKVWNDDEDDYEDDDESTQKDEDSNYDSDSGESSVTITSNMSQSDRRSFCVSLSDLCNFAGVDYESENDSDEGQSTCQRTASLSSDVSALSCVSIMPSEELDRLLEDVRGLGDNTLQDYNDVQVVVLHKEVGVGLGFSVAGGVDQNKPVTVHKVFHSGVAAQEGSISEGDQVLSINGTALCDFAHWEALRVLRRAKTREMGVVVLRKGGVSNISKGGAQINNQGLTQTQITETGQRVCVSLVKNSRDLGFSLEGGVGSRLGNRPLSIQKIFQGGPFDKVFPGDEVVEIEGISVVGMRRLEAWTLIRQLPPGPVDVILCRSITHLET</sequence>
<feature type="region of interest" description="Disordered" evidence="1">
    <location>
        <begin position="671"/>
        <end position="696"/>
    </location>
</feature>
<feature type="compositionally biased region" description="Polar residues" evidence="1">
    <location>
        <begin position="687"/>
        <end position="696"/>
    </location>
</feature>
<feature type="compositionally biased region" description="Polar residues" evidence="1">
    <location>
        <begin position="726"/>
        <end position="762"/>
    </location>
</feature>
<feature type="region of interest" description="Disordered" evidence="1">
    <location>
        <begin position="152"/>
        <end position="182"/>
    </location>
</feature>